<gene>
    <name evidence="2" type="ORF">CC80DRAFT_186395</name>
</gene>
<protein>
    <submittedName>
        <fullName evidence="2">Uncharacterized protein</fullName>
    </submittedName>
</protein>
<feature type="region of interest" description="Disordered" evidence="1">
    <location>
        <begin position="125"/>
        <end position="166"/>
    </location>
</feature>
<accession>A0A6A5TI35</accession>
<evidence type="ECO:0000313" key="3">
    <source>
        <dbReference type="Proteomes" id="UP000800035"/>
    </source>
</evidence>
<dbReference type="OrthoDB" id="5422479at2759"/>
<evidence type="ECO:0000256" key="1">
    <source>
        <dbReference type="SAM" id="MobiDB-lite"/>
    </source>
</evidence>
<dbReference type="Proteomes" id="UP000800035">
    <property type="component" value="Unassembled WGS sequence"/>
</dbReference>
<keyword evidence="3" id="KW-1185">Reference proteome</keyword>
<sequence length="166" mass="18496">MAKTSYITVRYDFVVKELMLRFETRNHALAYQAKNRQARFLNNKGENDVWIPVEPSMQYVRPSGVGSLIHFEDSDAAAAWCQSSVVGTVRPKSNQDVDIKSDWKDGALEKVLGMNEATLPHRWAVSIPKPSKPSPKASPEVTGYSTNVADFPFDPHACSGTPQSRK</sequence>
<dbReference type="EMBL" id="ML977014">
    <property type="protein sequence ID" value="KAF1951814.1"/>
    <property type="molecule type" value="Genomic_DNA"/>
</dbReference>
<name>A0A6A5TI35_9PLEO</name>
<dbReference type="AlphaFoldDB" id="A0A6A5TI35"/>
<proteinExistence type="predicted"/>
<reference evidence="2" key="1">
    <citation type="journal article" date="2020" name="Stud. Mycol.">
        <title>101 Dothideomycetes genomes: a test case for predicting lifestyles and emergence of pathogens.</title>
        <authorList>
            <person name="Haridas S."/>
            <person name="Albert R."/>
            <person name="Binder M."/>
            <person name="Bloem J."/>
            <person name="Labutti K."/>
            <person name="Salamov A."/>
            <person name="Andreopoulos B."/>
            <person name="Baker S."/>
            <person name="Barry K."/>
            <person name="Bills G."/>
            <person name="Bluhm B."/>
            <person name="Cannon C."/>
            <person name="Castanera R."/>
            <person name="Culley D."/>
            <person name="Daum C."/>
            <person name="Ezra D."/>
            <person name="Gonzalez J."/>
            <person name="Henrissat B."/>
            <person name="Kuo A."/>
            <person name="Liang C."/>
            <person name="Lipzen A."/>
            <person name="Lutzoni F."/>
            <person name="Magnuson J."/>
            <person name="Mondo S."/>
            <person name="Nolan M."/>
            <person name="Ohm R."/>
            <person name="Pangilinan J."/>
            <person name="Park H.-J."/>
            <person name="Ramirez L."/>
            <person name="Alfaro M."/>
            <person name="Sun H."/>
            <person name="Tritt A."/>
            <person name="Yoshinaga Y."/>
            <person name="Zwiers L.-H."/>
            <person name="Turgeon B."/>
            <person name="Goodwin S."/>
            <person name="Spatafora J."/>
            <person name="Crous P."/>
            <person name="Grigoriev I."/>
        </authorList>
    </citation>
    <scope>NUCLEOTIDE SEQUENCE</scope>
    <source>
        <strain evidence="2">CBS 675.92</strain>
    </source>
</reference>
<organism evidence="2 3">
    <name type="scientific">Byssothecium circinans</name>
    <dbReference type="NCBI Taxonomy" id="147558"/>
    <lineage>
        <taxon>Eukaryota</taxon>
        <taxon>Fungi</taxon>
        <taxon>Dikarya</taxon>
        <taxon>Ascomycota</taxon>
        <taxon>Pezizomycotina</taxon>
        <taxon>Dothideomycetes</taxon>
        <taxon>Pleosporomycetidae</taxon>
        <taxon>Pleosporales</taxon>
        <taxon>Massarineae</taxon>
        <taxon>Massarinaceae</taxon>
        <taxon>Byssothecium</taxon>
    </lineage>
</organism>
<evidence type="ECO:0000313" key="2">
    <source>
        <dbReference type="EMBL" id="KAF1951814.1"/>
    </source>
</evidence>